<evidence type="ECO:0000313" key="2">
    <source>
        <dbReference type="Proteomes" id="UP001056716"/>
    </source>
</evidence>
<dbReference type="Gene3D" id="1.10.3510.10">
    <property type="entry name" value="NMB0513-like"/>
    <property type="match status" value="1"/>
</dbReference>
<dbReference type="InterPro" id="IPR023138">
    <property type="entry name" value="NMB0513-like_sf"/>
</dbReference>
<dbReference type="Proteomes" id="UP001056716">
    <property type="component" value="Chromosome"/>
</dbReference>
<keyword evidence="2" id="KW-1185">Reference proteome</keyword>
<reference evidence="1" key="1">
    <citation type="submission" date="2022-06" db="EMBL/GenBank/DDBJ databases">
        <title>Isolation, identification and characterization of iprodione-degrading strains in Lhasa, Tibet.</title>
        <authorList>
            <person name="Pan H."/>
        </authorList>
    </citation>
    <scope>NUCLEOTIDE SEQUENCE</scope>
    <source>
        <strain evidence="1">Y-23</strain>
    </source>
</reference>
<evidence type="ECO:0000313" key="1">
    <source>
        <dbReference type="EMBL" id="USE84309.1"/>
    </source>
</evidence>
<dbReference type="KEGG" id="atz:M5E07_05785"/>
<protein>
    <recommendedName>
        <fullName evidence="3">DUF596 domain-containing protein</fullName>
    </recommendedName>
</protein>
<name>A0AAE9LTF4_9GAMM</name>
<evidence type="ECO:0008006" key="3">
    <source>
        <dbReference type="Google" id="ProtNLM"/>
    </source>
</evidence>
<proteinExistence type="predicted"/>
<dbReference type="EMBL" id="CP098732">
    <property type="protein sequence ID" value="USE84309.1"/>
    <property type="molecule type" value="Genomic_DNA"/>
</dbReference>
<gene>
    <name evidence="1" type="ORF">M5E07_05785</name>
</gene>
<accession>A0AAE9LTF4</accession>
<organism evidence="1 2">
    <name type="scientific">Acinetobacter tibetensis</name>
    <dbReference type="NCBI Taxonomy" id="2943497"/>
    <lineage>
        <taxon>Bacteria</taxon>
        <taxon>Pseudomonadati</taxon>
        <taxon>Pseudomonadota</taxon>
        <taxon>Gammaproteobacteria</taxon>
        <taxon>Moraxellales</taxon>
        <taxon>Moraxellaceae</taxon>
        <taxon>Acinetobacter</taxon>
    </lineage>
</organism>
<dbReference type="RefSeq" id="WP_252222839.1">
    <property type="nucleotide sequence ID" value="NZ_CP098732.1"/>
</dbReference>
<dbReference type="SUPFAM" id="SSF160472">
    <property type="entry name" value="NMB0513-like"/>
    <property type="match status" value="1"/>
</dbReference>
<sequence>MNQIDVILKHFKEWHPYAGIEYLWYSCDGEIDYENYPDVKFEFNPDTAFFMALERLLKRGDACLFYGDCIEHPKRGERLTESPDEQLALLKEIWIGKEKMDKLDEEHGYLGWYFLSICPYSLTQKMFDEDGRFLRWYVN</sequence>
<dbReference type="AlphaFoldDB" id="A0AAE9LTF4"/>